<dbReference type="EMBL" id="HBUE01029525">
    <property type="protein sequence ID" value="CAG6455890.1"/>
    <property type="molecule type" value="Transcribed_RNA"/>
</dbReference>
<keyword evidence="1" id="KW-0812">Transmembrane</keyword>
<accession>A0A8D8AHR9</accession>
<keyword evidence="1" id="KW-0472">Membrane</keyword>
<evidence type="ECO:0000313" key="2">
    <source>
        <dbReference type="EMBL" id="CAG6455890.1"/>
    </source>
</evidence>
<sequence>MMDHDSAAGASWREGTCHLRPRRGHFAMRDDEVIGRNWHVVYRRRRHHVLHRWSSRSWSSSWSPEVDPGRQRPTAIAGAVDGGSTDSLDSTAASPAGSDAAVAAGVRADGRACGSFWPRFWSLPRPQLPLSFFYFALRVVRLAVLSCTTLIPFFVVCLPGTLFDVPTLGRR</sequence>
<reference evidence="2" key="1">
    <citation type="submission" date="2021-05" db="EMBL/GenBank/DDBJ databases">
        <authorList>
            <person name="Alioto T."/>
            <person name="Alioto T."/>
            <person name="Gomez Garrido J."/>
        </authorList>
    </citation>
    <scope>NUCLEOTIDE SEQUENCE</scope>
</reference>
<protein>
    <submittedName>
        <fullName evidence="2">(northern house mosquito) hypothetical protein</fullName>
    </submittedName>
</protein>
<name>A0A8D8AHR9_CULPI</name>
<proteinExistence type="predicted"/>
<dbReference type="AlphaFoldDB" id="A0A8D8AHR9"/>
<keyword evidence="1" id="KW-1133">Transmembrane helix</keyword>
<evidence type="ECO:0000256" key="1">
    <source>
        <dbReference type="SAM" id="Phobius"/>
    </source>
</evidence>
<organism evidence="2">
    <name type="scientific">Culex pipiens</name>
    <name type="common">House mosquito</name>
    <dbReference type="NCBI Taxonomy" id="7175"/>
    <lineage>
        <taxon>Eukaryota</taxon>
        <taxon>Metazoa</taxon>
        <taxon>Ecdysozoa</taxon>
        <taxon>Arthropoda</taxon>
        <taxon>Hexapoda</taxon>
        <taxon>Insecta</taxon>
        <taxon>Pterygota</taxon>
        <taxon>Neoptera</taxon>
        <taxon>Endopterygota</taxon>
        <taxon>Diptera</taxon>
        <taxon>Nematocera</taxon>
        <taxon>Culicoidea</taxon>
        <taxon>Culicidae</taxon>
        <taxon>Culicinae</taxon>
        <taxon>Culicini</taxon>
        <taxon>Culex</taxon>
        <taxon>Culex</taxon>
    </lineage>
</organism>
<feature type="transmembrane region" description="Helical" evidence="1">
    <location>
        <begin position="142"/>
        <end position="163"/>
    </location>
</feature>